<evidence type="ECO:0000313" key="3">
    <source>
        <dbReference type="Proteomes" id="UP000240572"/>
    </source>
</evidence>
<dbReference type="OrthoDB" id="657297at2"/>
<feature type="domain" description="EGF-like" evidence="1">
    <location>
        <begin position="27"/>
        <end position="59"/>
    </location>
</feature>
<proteinExistence type="predicted"/>
<comment type="caution">
    <text evidence="2">The sequence shown here is derived from an EMBL/GenBank/DDBJ whole genome shotgun (WGS) entry which is preliminary data.</text>
</comment>
<keyword evidence="3" id="KW-1185">Reference proteome</keyword>
<reference evidence="2 3" key="1">
    <citation type="submission" date="2018-03" db="EMBL/GenBank/DDBJ databases">
        <title>Genomic Encyclopedia of Type Strains, Phase III (KMG-III): the genomes of soil and plant-associated and newly described type strains.</title>
        <authorList>
            <person name="Whitman W."/>
        </authorList>
    </citation>
    <scope>NUCLEOTIDE SEQUENCE [LARGE SCALE GENOMIC DNA]</scope>
    <source>
        <strain evidence="2 3">CGMCC 1.12700</strain>
    </source>
</reference>
<organism evidence="2 3">
    <name type="scientific">Taibaiella chishuiensis</name>
    <dbReference type="NCBI Taxonomy" id="1434707"/>
    <lineage>
        <taxon>Bacteria</taxon>
        <taxon>Pseudomonadati</taxon>
        <taxon>Bacteroidota</taxon>
        <taxon>Chitinophagia</taxon>
        <taxon>Chitinophagales</taxon>
        <taxon>Chitinophagaceae</taxon>
        <taxon>Taibaiella</taxon>
    </lineage>
</organism>
<dbReference type="Gene3D" id="2.10.25.10">
    <property type="entry name" value="Laminin"/>
    <property type="match status" value="1"/>
</dbReference>
<dbReference type="SUPFAM" id="SSF57196">
    <property type="entry name" value="EGF/Laminin"/>
    <property type="match status" value="1"/>
</dbReference>
<dbReference type="PROSITE" id="PS50026">
    <property type="entry name" value="EGF_3"/>
    <property type="match status" value="1"/>
</dbReference>
<dbReference type="PROSITE" id="PS00022">
    <property type="entry name" value="EGF_1"/>
    <property type="match status" value="1"/>
</dbReference>
<dbReference type="EMBL" id="PYGD01000001">
    <property type="protein sequence ID" value="PSK93901.1"/>
    <property type="molecule type" value="Genomic_DNA"/>
</dbReference>
<accession>A0A2P8D9P7</accession>
<name>A0A2P8D9P7_9BACT</name>
<gene>
    <name evidence="2" type="ORF">B0I18_10150</name>
</gene>
<sequence length="169" mass="18301">MKNWKSLLITVFGFFSIAGMLLLNSCTQDPCTDLVCQNGGACSDGFCQCPTGFEGAECEIEAANRFVGKYAGSIRCNNFPIQADTVTIEYVSKPNQVILKMGAGTTSVLSFTGTAQTPETHFETRVMPGVTVHAYVTVDGGLLAVYLETINDQVHTRQICRFSGIRLPN</sequence>
<protein>
    <recommendedName>
        <fullName evidence="1">EGF-like domain-containing protein</fullName>
    </recommendedName>
</protein>
<evidence type="ECO:0000313" key="2">
    <source>
        <dbReference type="EMBL" id="PSK93901.1"/>
    </source>
</evidence>
<evidence type="ECO:0000259" key="1">
    <source>
        <dbReference type="PROSITE" id="PS50026"/>
    </source>
</evidence>
<dbReference type="Proteomes" id="UP000240572">
    <property type="component" value="Unassembled WGS sequence"/>
</dbReference>
<dbReference type="InterPro" id="IPR000742">
    <property type="entry name" value="EGF"/>
</dbReference>
<dbReference type="PROSITE" id="PS01186">
    <property type="entry name" value="EGF_2"/>
    <property type="match status" value="1"/>
</dbReference>
<dbReference type="RefSeq" id="WP_106520646.1">
    <property type="nucleotide sequence ID" value="NZ_PYGD01000001.1"/>
</dbReference>
<dbReference type="AlphaFoldDB" id="A0A2P8D9P7"/>